<dbReference type="InterPro" id="IPR018060">
    <property type="entry name" value="HTH_AraC"/>
</dbReference>
<organism evidence="6 7">
    <name type="scientific">Lederbergia citrea</name>
    <dbReference type="NCBI Taxonomy" id="2833581"/>
    <lineage>
        <taxon>Bacteria</taxon>
        <taxon>Bacillati</taxon>
        <taxon>Bacillota</taxon>
        <taxon>Bacilli</taxon>
        <taxon>Bacillales</taxon>
        <taxon>Bacillaceae</taxon>
        <taxon>Lederbergia</taxon>
    </lineage>
</organism>
<feature type="transmembrane region" description="Helical" evidence="4">
    <location>
        <begin position="15"/>
        <end position="35"/>
    </location>
</feature>
<accession>A0A942UN59</accession>
<evidence type="ECO:0000256" key="2">
    <source>
        <dbReference type="ARBA" id="ARBA00023125"/>
    </source>
</evidence>
<dbReference type="PANTHER" id="PTHR43280">
    <property type="entry name" value="ARAC-FAMILY TRANSCRIPTIONAL REGULATOR"/>
    <property type="match status" value="1"/>
</dbReference>
<dbReference type="Pfam" id="PF12833">
    <property type="entry name" value="HTH_18"/>
    <property type="match status" value="1"/>
</dbReference>
<evidence type="ECO:0000313" key="6">
    <source>
        <dbReference type="EMBL" id="MBS4224511.1"/>
    </source>
</evidence>
<keyword evidence="4" id="KW-0472">Membrane</keyword>
<feature type="domain" description="HTH araC/xylS-type" evidence="5">
    <location>
        <begin position="660"/>
        <end position="759"/>
    </location>
</feature>
<evidence type="ECO:0000256" key="4">
    <source>
        <dbReference type="SAM" id="Phobius"/>
    </source>
</evidence>
<dbReference type="EMBL" id="JAGYPN010000004">
    <property type="protein sequence ID" value="MBS4224511.1"/>
    <property type="molecule type" value="Genomic_DNA"/>
</dbReference>
<name>A0A942UN59_9BACI</name>
<keyword evidence="4" id="KW-0812">Transmembrane</keyword>
<evidence type="ECO:0000259" key="5">
    <source>
        <dbReference type="PROSITE" id="PS01124"/>
    </source>
</evidence>
<sequence>MFNYFDKIHVFRKFLLSYILILIIPLLASFLIYQISVLKFKERAMDTSKSLLNQTINVIDQKNDDVEKFVYQMSLNPDVKQLMYRNSNTDKNVSYDIYKVRDSLSPYLYTSTFFRNFYIYFNQIDVIVSPESAFIRPKDYYNIHKYNALSFEDWNKSINKTYLSRYYLPATEVKMGKNKESIITYVQSIPFDSKANPKANIVMMINEKEITSFLNRISSRYAGAAFVYDDQGRIIASDHLDKNMISFNKSSGTYSIQNKKFMYIESKSNNNNWTYAAIISKEKLSEDAKFIQTISSLIAFFTIIVGIFIAILFSYKQSIPLNRLLGIMPLSETRKIKDPYDFLHSNVEEMIANNDHLKDQIQNQLPILQDSVIRKLVIGELPSSKEAMMLIDQAKLPLKGNFGYVGVVQIIHMLKAMDKEMLEEMNVAQLVIQNELTDLFDGEALYCNFDVDQVVFLLSYDHKPSIQEAQKVDEALESLIKRLEEKYSLKVNIGLGRPFEQNTDIHQSYEEASISLPFIQSLDDEASVYKYEDQNPEGNIDYYYPIELELRLINAVTSGDTDEVQELFDKVYSENVEQRVLTQYIGNQLLASLNGTILRILAKNTQLNQVAVEDICNRIEELIGKKIDFKEDFKHIRGIFTEITQSIHERKFVGGQQVIYKLKEWIKQNFSDPDLTLYKIAEGVGFPEKMVPSIFKEHVGVNISDYIEDVRITFAKSKLIQTNESIEDIAEQSGYNSAHSFRRAFKRNTGSTPSEYRKMMKIVEE</sequence>
<protein>
    <submittedName>
        <fullName evidence="6">Helix-turn-helix domain-containing protein</fullName>
    </submittedName>
</protein>
<dbReference type="Proteomes" id="UP000676456">
    <property type="component" value="Unassembled WGS sequence"/>
</dbReference>
<dbReference type="GO" id="GO:0003700">
    <property type="term" value="F:DNA-binding transcription factor activity"/>
    <property type="evidence" value="ECO:0007669"/>
    <property type="project" value="InterPro"/>
</dbReference>
<evidence type="ECO:0000256" key="3">
    <source>
        <dbReference type="ARBA" id="ARBA00023163"/>
    </source>
</evidence>
<evidence type="ECO:0000313" key="7">
    <source>
        <dbReference type="Proteomes" id="UP000676456"/>
    </source>
</evidence>
<keyword evidence="3" id="KW-0804">Transcription</keyword>
<dbReference type="InterPro" id="IPR020449">
    <property type="entry name" value="Tscrpt_reg_AraC-type_HTH"/>
</dbReference>
<dbReference type="PROSITE" id="PS00041">
    <property type="entry name" value="HTH_ARAC_FAMILY_1"/>
    <property type="match status" value="1"/>
</dbReference>
<evidence type="ECO:0000256" key="1">
    <source>
        <dbReference type="ARBA" id="ARBA00023015"/>
    </source>
</evidence>
<dbReference type="Pfam" id="PF17853">
    <property type="entry name" value="GGDEF_2"/>
    <property type="match status" value="1"/>
</dbReference>
<dbReference type="PRINTS" id="PR00032">
    <property type="entry name" value="HTHARAC"/>
</dbReference>
<dbReference type="InterPro" id="IPR041522">
    <property type="entry name" value="CdaR_GGDEF"/>
</dbReference>
<dbReference type="InterPro" id="IPR009057">
    <property type="entry name" value="Homeodomain-like_sf"/>
</dbReference>
<dbReference type="AlphaFoldDB" id="A0A942UN59"/>
<proteinExistence type="predicted"/>
<reference evidence="6 7" key="1">
    <citation type="submission" date="2021-05" db="EMBL/GenBank/DDBJ databases">
        <title>Novel Bacillus species.</title>
        <authorList>
            <person name="Liu G."/>
        </authorList>
    </citation>
    <scope>NUCLEOTIDE SEQUENCE [LARGE SCALE GENOMIC DNA]</scope>
    <source>
        <strain evidence="6 7">FJAT-49682</strain>
    </source>
</reference>
<keyword evidence="1" id="KW-0805">Transcription regulation</keyword>
<dbReference type="SMART" id="SM00342">
    <property type="entry name" value="HTH_ARAC"/>
    <property type="match status" value="1"/>
</dbReference>
<dbReference type="GO" id="GO:0043565">
    <property type="term" value="F:sequence-specific DNA binding"/>
    <property type="evidence" value="ECO:0007669"/>
    <property type="project" value="InterPro"/>
</dbReference>
<dbReference type="SUPFAM" id="SSF46689">
    <property type="entry name" value="Homeodomain-like"/>
    <property type="match status" value="1"/>
</dbReference>
<comment type="caution">
    <text evidence="6">The sequence shown here is derived from an EMBL/GenBank/DDBJ whole genome shotgun (WGS) entry which is preliminary data.</text>
</comment>
<dbReference type="PROSITE" id="PS01124">
    <property type="entry name" value="HTH_ARAC_FAMILY_2"/>
    <property type="match status" value="1"/>
</dbReference>
<keyword evidence="4" id="KW-1133">Transmembrane helix</keyword>
<dbReference type="InterPro" id="IPR018062">
    <property type="entry name" value="HTH_AraC-typ_CS"/>
</dbReference>
<dbReference type="RefSeq" id="WP_213099566.1">
    <property type="nucleotide sequence ID" value="NZ_JAGYPH010000004.1"/>
</dbReference>
<keyword evidence="2" id="KW-0238">DNA-binding</keyword>
<keyword evidence="7" id="KW-1185">Reference proteome</keyword>
<dbReference type="Gene3D" id="1.10.10.60">
    <property type="entry name" value="Homeodomain-like"/>
    <property type="match status" value="2"/>
</dbReference>
<dbReference type="PANTHER" id="PTHR43280:SF28">
    <property type="entry name" value="HTH-TYPE TRANSCRIPTIONAL ACTIVATOR RHAS"/>
    <property type="match status" value="1"/>
</dbReference>
<feature type="transmembrane region" description="Helical" evidence="4">
    <location>
        <begin position="290"/>
        <end position="315"/>
    </location>
</feature>
<gene>
    <name evidence="6" type="ORF">KHA91_17520</name>
</gene>